<accession>A0A0G2J6Q1</accession>
<dbReference type="Proteomes" id="UP000034164">
    <property type="component" value="Unassembled WGS sequence"/>
</dbReference>
<protein>
    <submittedName>
        <fullName evidence="2">Uncharacterized protein</fullName>
    </submittedName>
</protein>
<comment type="caution">
    <text evidence="2">The sequence shown here is derived from an EMBL/GenBank/DDBJ whole genome shotgun (WGS) entry which is preliminary data.</text>
</comment>
<feature type="compositionally biased region" description="Basic and acidic residues" evidence="1">
    <location>
        <begin position="24"/>
        <end position="43"/>
    </location>
</feature>
<dbReference type="VEuPathDB" id="FungiDB:EMCG_06511"/>
<proteinExistence type="predicted"/>
<dbReference type="AlphaFoldDB" id="A0A0G2J6Q1"/>
<feature type="region of interest" description="Disordered" evidence="1">
    <location>
        <begin position="1"/>
        <end position="43"/>
    </location>
</feature>
<evidence type="ECO:0000313" key="3">
    <source>
        <dbReference type="Proteomes" id="UP000034164"/>
    </source>
</evidence>
<name>A0A0G2J6Q1_9EURO</name>
<sequence>MDNMQHLTPGGKLRKRASTQAIRENTEPNKRTDRSQDRDDDEATAHDLLNKIRKNREAREAQGTKEGWVTTKVRKRQRLYCCVCGKDVGGGQKCQLCGHECGCCAECLHERMRCRERSDGLQVVFKECPLSLSNRKSASHKRRGFSRYVSTTSVRQI</sequence>
<dbReference type="OrthoDB" id="4188584at2759"/>
<evidence type="ECO:0000256" key="1">
    <source>
        <dbReference type="SAM" id="MobiDB-lite"/>
    </source>
</evidence>
<organism evidence="2 3">
    <name type="scientific">[Emmonsia] crescens</name>
    <dbReference type="NCBI Taxonomy" id="73230"/>
    <lineage>
        <taxon>Eukaryota</taxon>
        <taxon>Fungi</taxon>
        <taxon>Dikarya</taxon>
        <taxon>Ascomycota</taxon>
        <taxon>Pezizomycotina</taxon>
        <taxon>Eurotiomycetes</taxon>
        <taxon>Eurotiomycetidae</taxon>
        <taxon>Onygenales</taxon>
        <taxon>Ajellomycetaceae</taxon>
        <taxon>Emergomyces</taxon>
    </lineage>
</organism>
<dbReference type="EMBL" id="LCZI01000183">
    <property type="protein sequence ID" value="KKZ67829.1"/>
    <property type="molecule type" value="Genomic_DNA"/>
</dbReference>
<reference evidence="3" key="1">
    <citation type="journal article" date="2015" name="PLoS Genet.">
        <title>The dynamic genome and transcriptome of the human fungal pathogen Blastomyces and close relative Emmonsia.</title>
        <authorList>
            <person name="Munoz J.F."/>
            <person name="Gauthier G.M."/>
            <person name="Desjardins C.A."/>
            <person name="Gallo J.E."/>
            <person name="Holder J."/>
            <person name="Sullivan T.D."/>
            <person name="Marty A.J."/>
            <person name="Carmen J.C."/>
            <person name="Chen Z."/>
            <person name="Ding L."/>
            <person name="Gujja S."/>
            <person name="Magrini V."/>
            <person name="Misas E."/>
            <person name="Mitreva M."/>
            <person name="Priest M."/>
            <person name="Saif S."/>
            <person name="Whiston E.A."/>
            <person name="Young S."/>
            <person name="Zeng Q."/>
            <person name="Goldman W.E."/>
            <person name="Mardis E.R."/>
            <person name="Taylor J.W."/>
            <person name="McEwen J.G."/>
            <person name="Clay O.K."/>
            <person name="Klein B.S."/>
            <person name="Cuomo C.A."/>
        </authorList>
    </citation>
    <scope>NUCLEOTIDE SEQUENCE [LARGE SCALE GENOMIC DNA]</scope>
    <source>
        <strain evidence="3">UAMH 3008</strain>
    </source>
</reference>
<gene>
    <name evidence="2" type="ORF">EMCG_06511</name>
</gene>
<evidence type="ECO:0000313" key="2">
    <source>
        <dbReference type="EMBL" id="KKZ67829.1"/>
    </source>
</evidence>